<evidence type="ECO:0000256" key="4">
    <source>
        <dbReference type="SAM" id="MobiDB-lite"/>
    </source>
</evidence>
<accession>A0A834LMT6</accession>
<dbReference type="AlphaFoldDB" id="A0A834LMT6"/>
<dbReference type="NCBIfam" id="TIGR00756">
    <property type="entry name" value="PPR"/>
    <property type="match status" value="4"/>
</dbReference>
<dbReference type="GO" id="GO:0003729">
    <property type="term" value="F:mRNA binding"/>
    <property type="evidence" value="ECO:0007669"/>
    <property type="project" value="TreeGrafter"/>
</dbReference>
<evidence type="ECO:0008006" key="7">
    <source>
        <dbReference type="Google" id="ProtNLM"/>
    </source>
</evidence>
<feature type="compositionally biased region" description="Polar residues" evidence="4">
    <location>
        <begin position="1"/>
        <end position="10"/>
    </location>
</feature>
<keyword evidence="2" id="KW-0677">Repeat</keyword>
<dbReference type="PROSITE" id="PS51375">
    <property type="entry name" value="PPR"/>
    <property type="match status" value="5"/>
</dbReference>
<keyword evidence="6" id="KW-1185">Reference proteome</keyword>
<feature type="repeat" description="PPR" evidence="3">
    <location>
        <begin position="473"/>
        <end position="507"/>
    </location>
</feature>
<feature type="compositionally biased region" description="Basic and acidic residues" evidence="4">
    <location>
        <begin position="12"/>
        <end position="22"/>
    </location>
</feature>
<protein>
    <recommendedName>
        <fullName evidence="7">Pentatricopeptide repeat-containing protein</fullName>
    </recommendedName>
</protein>
<sequence>MLFSVAASTLTEEDHAKESSSKKFTPENVVLYRWDSGPPQSECLQAEQNTSAIGLLGFGNWLVQGEIGDIRRGLGRVTRRARLNIHPGGPKLHSVQNPLPSPPQVPHNQTLFSTHLFSPKKKIPFLHSPRFFSQDSRDPLIDDLIGPQIGSSFSRSDENFDGLIHEEDSIFEENPVSVRSELDSEFFSSLAFDENATSNPMIEGFDDNLVDDKLVEEDEIPEVDFEKLESVLSLLQSSSGKSAAGSLESSLNEMDLIVNEEFVVRVVETPLVPGENLIAFFKWASKKPKFLVSTRSVRALVQAISGVLRKKDAYALWDLINEIGEKESSVLNAEILNELISLFSKLGKAKAGFDVFNKFGDFGCVADAETYYFTIEALCRRSFFDWACSVCDNMKSAGELPESEKVGKIISFLCKGSKAEDAHSVYLLAKEKDRYPPRSSVNFLIISLCQGDETVRLALDMLEDFSGEVRKYSIKPFSSVIGGLCRIKDVEGAKNLLFKMIDSGPPPGNAVFNSIINGFSKTGDMEEARKMMTLMETRGLKPDVYTYSVIMSGYAKGGEMDEACKVLAEAKTQHSKLSPVTYHTLIRGYCKLEEYDKALELLREMKEYGVQPNADEYNKMIQSLCLKALDWEKAEKLLEEMKESGLHLNAITKSLVRAVKEMEEEEVGSGKVVEAA</sequence>
<dbReference type="InterPro" id="IPR051240">
    <property type="entry name" value="Mito_RNA-Proc/Resp"/>
</dbReference>
<comment type="caution">
    <text evidence="5">The sequence shown here is derived from an EMBL/GenBank/DDBJ whole genome shotgun (WGS) entry which is preliminary data.</text>
</comment>
<dbReference type="OrthoDB" id="185373at2759"/>
<organism evidence="5 6">
    <name type="scientific">Rhododendron simsii</name>
    <name type="common">Sims's rhododendron</name>
    <dbReference type="NCBI Taxonomy" id="118357"/>
    <lineage>
        <taxon>Eukaryota</taxon>
        <taxon>Viridiplantae</taxon>
        <taxon>Streptophyta</taxon>
        <taxon>Embryophyta</taxon>
        <taxon>Tracheophyta</taxon>
        <taxon>Spermatophyta</taxon>
        <taxon>Magnoliopsida</taxon>
        <taxon>eudicotyledons</taxon>
        <taxon>Gunneridae</taxon>
        <taxon>Pentapetalae</taxon>
        <taxon>asterids</taxon>
        <taxon>Ericales</taxon>
        <taxon>Ericaceae</taxon>
        <taxon>Ericoideae</taxon>
        <taxon>Rhodoreae</taxon>
        <taxon>Rhododendron</taxon>
    </lineage>
</organism>
<evidence type="ECO:0000256" key="1">
    <source>
        <dbReference type="ARBA" id="ARBA00007626"/>
    </source>
</evidence>
<dbReference type="Pfam" id="PF01535">
    <property type="entry name" value="PPR"/>
    <property type="match status" value="1"/>
</dbReference>
<dbReference type="EMBL" id="WJXA01000005">
    <property type="protein sequence ID" value="KAF7143199.1"/>
    <property type="molecule type" value="Genomic_DNA"/>
</dbReference>
<dbReference type="PANTHER" id="PTHR47933:SF59">
    <property type="entry name" value="SAP DOMAIN-CONTAINING PROTEIN"/>
    <property type="match status" value="1"/>
</dbReference>
<dbReference type="SUPFAM" id="SSF81901">
    <property type="entry name" value="HCP-like"/>
    <property type="match status" value="1"/>
</dbReference>
<proteinExistence type="inferred from homology"/>
<dbReference type="PANTHER" id="PTHR47933">
    <property type="entry name" value="PENTATRICOPEPTIDE REPEAT-CONTAINING PROTEIN 1, MITOCHONDRIAL"/>
    <property type="match status" value="1"/>
</dbReference>
<feature type="region of interest" description="Disordered" evidence="4">
    <location>
        <begin position="1"/>
        <end position="22"/>
    </location>
</feature>
<feature type="repeat" description="PPR" evidence="3">
    <location>
        <begin position="508"/>
        <end position="542"/>
    </location>
</feature>
<feature type="repeat" description="PPR" evidence="3">
    <location>
        <begin position="543"/>
        <end position="577"/>
    </location>
</feature>
<gene>
    <name evidence="5" type="ORF">RHSIM_Rhsim05G0163600</name>
</gene>
<evidence type="ECO:0000313" key="6">
    <source>
        <dbReference type="Proteomes" id="UP000626092"/>
    </source>
</evidence>
<feature type="repeat" description="PPR" evidence="3">
    <location>
        <begin position="613"/>
        <end position="648"/>
    </location>
</feature>
<dbReference type="Gene3D" id="1.25.40.10">
    <property type="entry name" value="Tetratricopeptide repeat domain"/>
    <property type="match status" value="4"/>
</dbReference>
<evidence type="ECO:0000313" key="5">
    <source>
        <dbReference type="EMBL" id="KAF7143199.1"/>
    </source>
</evidence>
<evidence type="ECO:0000256" key="3">
    <source>
        <dbReference type="PROSITE-ProRule" id="PRU00708"/>
    </source>
</evidence>
<evidence type="ECO:0000256" key="2">
    <source>
        <dbReference type="ARBA" id="ARBA00022737"/>
    </source>
</evidence>
<dbReference type="Proteomes" id="UP000626092">
    <property type="component" value="Unassembled WGS sequence"/>
</dbReference>
<reference evidence="5" key="1">
    <citation type="submission" date="2019-11" db="EMBL/GenBank/DDBJ databases">
        <authorList>
            <person name="Liu Y."/>
            <person name="Hou J."/>
            <person name="Li T.-Q."/>
            <person name="Guan C.-H."/>
            <person name="Wu X."/>
            <person name="Wu H.-Z."/>
            <person name="Ling F."/>
            <person name="Zhang R."/>
            <person name="Shi X.-G."/>
            <person name="Ren J.-P."/>
            <person name="Chen E.-F."/>
            <person name="Sun J.-M."/>
        </authorList>
    </citation>
    <scope>NUCLEOTIDE SEQUENCE</scope>
    <source>
        <strain evidence="5">Adult_tree_wgs_1</strain>
        <tissue evidence="5">Leaves</tissue>
    </source>
</reference>
<feature type="repeat" description="PPR" evidence="3">
    <location>
        <begin position="578"/>
        <end position="612"/>
    </location>
</feature>
<dbReference type="InterPro" id="IPR002885">
    <property type="entry name" value="PPR_rpt"/>
</dbReference>
<name>A0A834LMT6_RHOSS</name>
<comment type="similarity">
    <text evidence="1">Belongs to the PPR family. P subfamily.</text>
</comment>
<dbReference type="Pfam" id="PF13041">
    <property type="entry name" value="PPR_2"/>
    <property type="match status" value="2"/>
</dbReference>
<dbReference type="InterPro" id="IPR011990">
    <property type="entry name" value="TPR-like_helical_dom_sf"/>
</dbReference>